<dbReference type="RefSeq" id="XP_009825198.1">
    <property type="nucleotide sequence ID" value="XM_009826896.1"/>
</dbReference>
<dbReference type="CDD" id="cd16461">
    <property type="entry name" value="RING-H2_EL5-like"/>
    <property type="match status" value="1"/>
</dbReference>
<keyword evidence="3" id="KW-0863">Zinc-finger</keyword>
<accession>W4GZM3</accession>
<dbReference type="InterPro" id="IPR013083">
    <property type="entry name" value="Znf_RING/FYVE/PHD"/>
</dbReference>
<dbReference type="EMBL" id="KI913118">
    <property type="protein sequence ID" value="ETV85180.1"/>
    <property type="molecule type" value="Genomic_DNA"/>
</dbReference>
<dbReference type="Pfam" id="PF13639">
    <property type="entry name" value="zf-RING_2"/>
    <property type="match status" value="1"/>
</dbReference>
<keyword evidence="2" id="KW-0677">Repeat</keyword>
<keyword evidence="3" id="KW-0862">Zinc</keyword>
<evidence type="ECO:0000256" key="1">
    <source>
        <dbReference type="ARBA" id="ARBA00022441"/>
    </source>
</evidence>
<evidence type="ECO:0000313" key="6">
    <source>
        <dbReference type="EMBL" id="ETV85180.1"/>
    </source>
</evidence>
<evidence type="ECO:0000256" key="4">
    <source>
        <dbReference type="SAM" id="Phobius"/>
    </source>
</evidence>
<dbReference type="InterPro" id="IPR015915">
    <property type="entry name" value="Kelch-typ_b-propeller"/>
</dbReference>
<dbReference type="GO" id="GO:0008270">
    <property type="term" value="F:zinc ion binding"/>
    <property type="evidence" value="ECO:0007669"/>
    <property type="project" value="UniProtKB-KW"/>
</dbReference>
<name>W4GZM3_APHAT</name>
<dbReference type="PROSITE" id="PS50089">
    <property type="entry name" value="ZF_RING_2"/>
    <property type="match status" value="1"/>
</dbReference>
<reference evidence="6" key="1">
    <citation type="submission" date="2013-12" db="EMBL/GenBank/DDBJ databases">
        <title>The Genome Sequence of Aphanomyces astaci APO3.</title>
        <authorList>
            <consortium name="The Broad Institute Genomics Platform"/>
            <person name="Russ C."/>
            <person name="Tyler B."/>
            <person name="van West P."/>
            <person name="Dieguez-Uribeondo J."/>
            <person name="Young S.K."/>
            <person name="Zeng Q."/>
            <person name="Gargeya S."/>
            <person name="Fitzgerald M."/>
            <person name="Abouelleil A."/>
            <person name="Alvarado L."/>
            <person name="Chapman S.B."/>
            <person name="Gainer-Dewar J."/>
            <person name="Goldberg J."/>
            <person name="Griggs A."/>
            <person name="Gujja S."/>
            <person name="Hansen M."/>
            <person name="Howarth C."/>
            <person name="Imamovic A."/>
            <person name="Ireland A."/>
            <person name="Larimer J."/>
            <person name="McCowan C."/>
            <person name="Murphy C."/>
            <person name="Pearson M."/>
            <person name="Poon T.W."/>
            <person name="Priest M."/>
            <person name="Roberts A."/>
            <person name="Saif S."/>
            <person name="Shea T."/>
            <person name="Sykes S."/>
            <person name="Wortman J."/>
            <person name="Nusbaum C."/>
            <person name="Birren B."/>
        </authorList>
    </citation>
    <scope>NUCLEOTIDE SEQUENCE [LARGE SCALE GENOMIC DNA]</scope>
    <source>
        <strain evidence="6">APO3</strain>
    </source>
</reference>
<dbReference type="Gene3D" id="2.120.10.80">
    <property type="entry name" value="Kelch-type beta propeller"/>
    <property type="match status" value="2"/>
</dbReference>
<keyword evidence="1" id="KW-0880">Kelch repeat</keyword>
<dbReference type="PANTHER" id="PTHR46228:SF2">
    <property type="entry name" value="KELCH REPEAT PROTEIN (AFU_ORTHOLOGUE AFUA_4G14350)"/>
    <property type="match status" value="1"/>
</dbReference>
<dbReference type="GeneID" id="20805008"/>
<feature type="domain" description="RING-type" evidence="5">
    <location>
        <begin position="483"/>
        <end position="524"/>
    </location>
</feature>
<sequence>MGYSARAINGVLCACVIIGSPANLPAAADSLWTEVSARLVRQPMARERTVMEVIGDAAYIYGGVGDANDAAFNDTWKFDFIGQRWDQLTVVANPGPRFDHVSATYGSDIYIFGGTTYDSKLVSASNDGTAPMNDMWKLDSMQVEWSVIDGGGQGGVVRPVSRSQASAVSTPKAMIVFGGVFTPNVFYLPPVDFNDVWAFDFQSHTWQSVAIATKSVLPIARFSHVASTILVNGVVNMIVFSGRHIVNTRWSILSDAWVLPLSTSGEALPIWTQLTVSRPFGRILSGMVAIDSSHMWLFGGFAFDSQMQAVAFSDTLAADVSLVPIVSLKTVSTQTAHAEGSSVNVNNGPRARFGHRMSVWKGNVVVYGGRIVQCLGDVWLRNASLATQGATDATTEDPWRSFTSIMLLIILFLLSLFLCLYIAMWVVKCFRPAQSSVMGVTDARRVATRQVAPTGGISASDIAQFKVILFTPSAATAPTDEICPICLVEFEAQERLRQLPCQHHFHVACIDEWLQRNLTCPMCKRDLTLTASPPQASVTDPVQSNAVVPPYGPSNGTVVPLPGSIDIQ</sequence>
<organism evidence="6">
    <name type="scientific">Aphanomyces astaci</name>
    <name type="common">Crayfish plague agent</name>
    <dbReference type="NCBI Taxonomy" id="112090"/>
    <lineage>
        <taxon>Eukaryota</taxon>
        <taxon>Sar</taxon>
        <taxon>Stramenopiles</taxon>
        <taxon>Oomycota</taxon>
        <taxon>Saprolegniomycetes</taxon>
        <taxon>Saprolegniales</taxon>
        <taxon>Verrucalvaceae</taxon>
        <taxon>Aphanomyces</taxon>
    </lineage>
</organism>
<evidence type="ECO:0000256" key="3">
    <source>
        <dbReference type="PROSITE-ProRule" id="PRU00175"/>
    </source>
</evidence>
<dbReference type="VEuPathDB" id="FungiDB:H257_03012"/>
<feature type="transmembrane region" description="Helical" evidence="4">
    <location>
        <begin position="405"/>
        <end position="427"/>
    </location>
</feature>
<dbReference type="SUPFAM" id="SSF57850">
    <property type="entry name" value="RING/U-box"/>
    <property type="match status" value="1"/>
</dbReference>
<dbReference type="EMBL" id="KI913118">
    <property type="protein sequence ID" value="ETV85182.1"/>
    <property type="molecule type" value="Genomic_DNA"/>
</dbReference>
<dbReference type="STRING" id="112090.W4GZM3"/>
<keyword evidence="4" id="KW-0472">Membrane</keyword>
<dbReference type="OrthoDB" id="199876at2759"/>
<dbReference type="SMART" id="SM00184">
    <property type="entry name" value="RING"/>
    <property type="match status" value="1"/>
</dbReference>
<keyword evidence="3" id="KW-0479">Metal-binding</keyword>
<keyword evidence="4" id="KW-1133">Transmembrane helix</keyword>
<protein>
    <recommendedName>
        <fullName evidence="5">RING-type domain-containing protein</fullName>
    </recommendedName>
</protein>
<dbReference type="SUPFAM" id="SSF117281">
    <property type="entry name" value="Kelch motif"/>
    <property type="match status" value="1"/>
</dbReference>
<dbReference type="Pfam" id="PF24681">
    <property type="entry name" value="Kelch_KLHDC2_KLHL20_DRC7"/>
    <property type="match status" value="1"/>
</dbReference>
<dbReference type="Gene3D" id="3.30.40.10">
    <property type="entry name" value="Zinc/RING finger domain, C3HC4 (zinc finger)"/>
    <property type="match status" value="1"/>
</dbReference>
<evidence type="ECO:0000256" key="2">
    <source>
        <dbReference type="ARBA" id="ARBA00022737"/>
    </source>
</evidence>
<gene>
    <name evidence="6" type="ORF">H257_03012</name>
</gene>
<dbReference type="InterPro" id="IPR001841">
    <property type="entry name" value="Znf_RING"/>
</dbReference>
<keyword evidence="4" id="KW-0812">Transmembrane</keyword>
<evidence type="ECO:0000259" key="5">
    <source>
        <dbReference type="PROSITE" id="PS50089"/>
    </source>
</evidence>
<dbReference type="PANTHER" id="PTHR46228">
    <property type="entry name" value="KELCH DOMAIN-CONTAINING PROTEIN"/>
    <property type="match status" value="1"/>
</dbReference>
<proteinExistence type="predicted"/>
<dbReference type="RefSeq" id="XP_009825200.1">
    <property type="nucleotide sequence ID" value="XM_009826898.1"/>
</dbReference>
<dbReference type="AlphaFoldDB" id="W4GZM3"/>